<dbReference type="InterPro" id="IPR036291">
    <property type="entry name" value="NAD(P)-bd_dom_sf"/>
</dbReference>
<dbReference type="Proteomes" id="UP000184074">
    <property type="component" value="Unassembled WGS sequence"/>
</dbReference>
<accession>A0A1M5TAI8</accession>
<proteinExistence type="predicted"/>
<dbReference type="PANTHER" id="PTHR43377">
    <property type="entry name" value="BILIVERDIN REDUCTASE A"/>
    <property type="match status" value="1"/>
</dbReference>
<evidence type="ECO:0000259" key="1">
    <source>
        <dbReference type="Pfam" id="PF01408"/>
    </source>
</evidence>
<dbReference type="GO" id="GO:0000166">
    <property type="term" value="F:nucleotide binding"/>
    <property type="evidence" value="ECO:0007669"/>
    <property type="project" value="InterPro"/>
</dbReference>
<sequence length="360" mass="39006">MTQETRIAVVGFGLVGRRHVDVLMSAPGVTIASVVEADAKGRADAEELGIRVFDSLEKMFEQDKPDGVLLATPTPLHVQQGLECIANDCPTLIEKPISVTSGEALQLTNAAEMAGVPLLVGHHRRHNGMVQAAKSALVNGQVGDIRAIQTTCWFYKPDYYFDEAPWRKKKGAGPISVNLVHDVDLLRHFCGEVRTAQALSVPSRRGFENEDLASAILTFKSGAVATISVSDSIVAPWSWELTSRENPRYPATNESCYLIGGSEGGLSLPDLRVWRHESGPDWWSPINAQVLTCDSQDPLVTQMHHFARVIRGEEAPLVSGIEGLKSLEVVEAIALSAESGQAVSIASMSSRSEFKPREAS</sequence>
<evidence type="ECO:0000313" key="4">
    <source>
        <dbReference type="Proteomes" id="UP000184074"/>
    </source>
</evidence>
<protein>
    <submittedName>
        <fullName evidence="3">Predicted dehydrogenase</fullName>
    </submittedName>
</protein>
<feature type="domain" description="Gfo/Idh/MocA-like oxidoreductase N-terminal" evidence="1">
    <location>
        <begin position="6"/>
        <end position="122"/>
    </location>
</feature>
<dbReference type="PANTHER" id="PTHR43377:SF8">
    <property type="entry name" value="BLR3664 PROTEIN"/>
    <property type="match status" value="1"/>
</dbReference>
<name>A0A1M5TAI8_9RHOB</name>
<dbReference type="Gene3D" id="3.40.50.720">
    <property type="entry name" value="NAD(P)-binding Rossmann-like Domain"/>
    <property type="match status" value="1"/>
</dbReference>
<dbReference type="Pfam" id="PF22725">
    <property type="entry name" value="GFO_IDH_MocA_C3"/>
    <property type="match status" value="1"/>
</dbReference>
<evidence type="ECO:0000259" key="2">
    <source>
        <dbReference type="Pfam" id="PF22725"/>
    </source>
</evidence>
<dbReference type="STRING" id="1508389.SAMN05444003_3304"/>
<dbReference type="SUPFAM" id="SSF51735">
    <property type="entry name" value="NAD(P)-binding Rossmann-fold domains"/>
    <property type="match status" value="1"/>
</dbReference>
<dbReference type="InterPro" id="IPR051450">
    <property type="entry name" value="Gfo/Idh/MocA_Oxidoreductases"/>
</dbReference>
<feature type="domain" description="GFO/IDH/MocA-like oxidoreductase" evidence="2">
    <location>
        <begin position="130"/>
        <end position="237"/>
    </location>
</feature>
<gene>
    <name evidence="3" type="ORF">SAMN05444003_3304</name>
</gene>
<organism evidence="3 4">
    <name type="scientific">Cognatiyoonia sediminum</name>
    <dbReference type="NCBI Taxonomy" id="1508389"/>
    <lineage>
        <taxon>Bacteria</taxon>
        <taxon>Pseudomonadati</taxon>
        <taxon>Pseudomonadota</taxon>
        <taxon>Alphaproteobacteria</taxon>
        <taxon>Rhodobacterales</taxon>
        <taxon>Paracoccaceae</taxon>
        <taxon>Cognatiyoonia</taxon>
    </lineage>
</organism>
<reference evidence="3 4" key="1">
    <citation type="submission" date="2016-11" db="EMBL/GenBank/DDBJ databases">
        <authorList>
            <person name="Jaros S."/>
            <person name="Januszkiewicz K."/>
            <person name="Wedrychowicz H."/>
        </authorList>
    </citation>
    <scope>NUCLEOTIDE SEQUENCE [LARGE SCALE GENOMIC DNA]</scope>
    <source>
        <strain evidence="3 4">DSM 28715</strain>
    </source>
</reference>
<dbReference type="EMBL" id="FQXB01000009">
    <property type="protein sequence ID" value="SHH47734.1"/>
    <property type="molecule type" value="Genomic_DNA"/>
</dbReference>
<dbReference type="InterPro" id="IPR055170">
    <property type="entry name" value="GFO_IDH_MocA-like_dom"/>
</dbReference>
<dbReference type="Gene3D" id="3.30.360.10">
    <property type="entry name" value="Dihydrodipicolinate Reductase, domain 2"/>
    <property type="match status" value="1"/>
</dbReference>
<dbReference type="Pfam" id="PF01408">
    <property type="entry name" value="GFO_IDH_MocA"/>
    <property type="match status" value="1"/>
</dbReference>
<dbReference type="SUPFAM" id="SSF55347">
    <property type="entry name" value="Glyceraldehyde-3-phosphate dehydrogenase-like, C-terminal domain"/>
    <property type="match status" value="1"/>
</dbReference>
<dbReference type="InterPro" id="IPR000683">
    <property type="entry name" value="Gfo/Idh/MocA-like_OxRdtase_N"/>
</dbReference>
<dbReference type="RefSeq" id="WP_072903035.1">
    <property type="nucleotide sequence ID" value="NZ_FQXB01000009.1"/>
</dbReference>
<keyword evidence="4" id="KW-1185">Reference proteome</keyword>
<dbReference type="AlphaFoldDB" id="A0A1M5TAI8"/>
<dbReference type="OrthoDB" id="9792935at2"/>
<evidence type="ECO:0000313" key="3">
    <source>
        <dbReference type="EMBL" id="SHH47734.1"/>
    </source>
</evidence>